<feature type="transmembrane region" description="Helical" evidence="1">
    <location>
        <begin position="79"/>
        <end position="108"/>
    </location>
</feature>
<evidence type="ECO:0000313" key="3">
    <source>
        <dbReference type="Proteomes" id="UP000093514"/>
    </source>
</evidence>
<protein>
    <submittedName>
        <fullName evidence="2">Uncharacterized protein</fullName>
    </submittedName>
</protein>
<reference evidence="3" key="1">
    <citation type="submission" date="2016-07" db="EMBL/GenBank/DDBJ databases">
        <authorList>
            <person name="Florea S."/>
            <person name="Webb J.S."/>
            <person name="Jaromczyk J."/>
            <person name="Schardl C.L."/>
        </authorList>
    </citation>
    <scope>NUCLEOTIDE SEQUENCE [LARGE SCALE GENOMIC DNA]</scope>
    <source>
        <strain evidence="3">Z6</strain>
    </source>
</reference>
<keyword evidence="3" id="KW-1185">Reference proteome</keyword>
<organism evidence="2 3">
    <name type="scientific">Orenia metallireducens</name>
    <dbReference type="NCBI Taxonomy" id="1413210"/>
    <lineage>
        <taxon>Bacteria</taxon>
        <taxon>Bacillati</taxon>
        <taxon>Bacillota</taxon>
        <taxon>Clostridia</taxon>
        <taxon>Halanaerobiales</taxon>
        <taxon>Halobacteroidaceae</taxon>
        <taxon>Orenia</taxon>
    </lineage>
</organism>
<sequence>MEYIQFAFTGINILATAFLIMVISYWVLIILGIFSFDVIEFDLDIDFSSNMYFDGGVETKDPKLEIGPIRYYFLRILKFLNLGSVPLIIYGTIFFLVLWVLSMLVYYINISPRSIWGFLAFILNCIISAFITKGITEPLKKFFDSMEDRSDIEIIGQSCILKSNLNSVNIAQAEIVVDGYPIIINVKSLGESIIRGSRAVVISKDREKEVYIVREQL</sequence>
<evidence type="ECO:0000256" key="1">
    <source>
        <dbReference type="SAM" id="Phobius"/>
    </source>
</evidence>
<feature type="transmembrane region" description="Helical" evidence="1">
    <location>
        <begin position="6"/>
        <end position="34"/>
    </location>
</feature>
<dbReference type="EMBL" id="LWDV01000010">
    <property type="protein sequence ID" value="OCL25456.1"/>
    <property type="molecule type" value="Genomic_DNA"/>
</dbReference>
<evidence type="ECO:0000313" key="2">
    <source>
        <dbReference type="EMBL" id="OCL25456.1"/>
    </source>
</evidence>
<comment type="caution">
    <text evidence="2">The sequence shown here is derived from an EMBL/GenBank/DDBJ whole genome shotgun (WGS) entry which is preliminary data.</text>
</comment>
<accession>A0A1C0A5T5</accession>
<keyword evidence="1" id="KW-0812">Transmembrane</keyword>
<dbReference type="AlphaFoldDB" id="A0A1C0A5T5"/>
<dbReference type="RefSeq" id="WP_068719368.1">
    <property type="nucleotide sequence ID" value="NZ_LWDV01000010.1"/>
</dbReference>
<dbReference type="Proteomes" id="UP000093514">
    <property type="component" value="Unassembled WGS sequence"/>
</dbReference>
<proteinExistence type="predicted"/>
<gene>
    <name evidence="2" type="ORF">U472_14000</name>
</gene>
<feature type="transmembrane region" description="Helical" evidence="1">
    <location>
        <begin position="114"/>
        <end position="132"/>
    </location>
</feature>
<name>A0A1C0A5T5_9FIRM</name>
<keyword evidence="1" id="KW-1133">Transmembrane helix</keyword>
<dbReference type="OrthoDB" id="2112507at2"/>
<reference evidence="2 3" key="2">
    <citation type="submission" date="2016-08" db="EMBL/GenBank/DDBJ databases">
        <title>Orenia metallireducens sp. nov. strain Z6, a Novel Metal-reducing Firmicute from the Deep Subsurface.</title>
        <authorList>
            <person name="Maxim B.I."/>
            <person name="Kenneth K."/>
            <person name="Flynn T.M."/>
            <person name="Oloughlin E.J."/>
            <person name="Locke R.A."/>
            <person name="Weber J.R."/>
            <person name="Egan S.M."/>
            <person name="Mackie R.I."/>
            <person name="Cann I.K."/>
        </authorList>
    </citation>
    <scope>NUCLEOTIDE SEQUENCE [LARGE SCALE GENOMIC DNA]</scope>
    <source>
        <strain evidence="2 3">Z6</strain>
    </source>
</reference>
<keyword evidence="1" id="KW-0472">Membrane</keyword>